<evidence type="ECO:0000256" key="1">
    <source>
        <dbReference type="SAM" id="MobiDB-lite"/>
    </source>
</evidence>
<evidence type="ECO:0000313" key="2">
    <source>
        <dbReference type="EMBL" id="KAF2763812.1"/>
    </source>
</evidence>
<protein>
    <submittedName>
        <fullName evidence="2">Uncharacterized protein</fullName>
    </submittedName>
</protein>
<keyword evidence="3" id="KW-1185">Reference proteome</keyword>
<evidence type="ECO:0000313" key="3">
    <source>
        <dbReference type="Proteomes" id="UP000799436"/>
    </source>
</evidence>
<feature type="compositionally biased region" description="Polar residues" evidence="1">
    <location>
        <begin position="70"/>
        <end position="80"/>
    </location>
</feature>
<proteinExistence type="predicted"/>
<feature type="region of interest" description="Disordered" evidence="1">
    <location>
        <begin position="70"/>
        <end position="100"/>
    </location>
</feature>
<gene>
    <name evidence="2" type="ORF">EJ03DRAFT_53471</name>
</gene>
<organism evidence="2 3">
    <name type="scientific">Teratosphaeria nubilosa</name>
    <dbReference type="NCBI Taxonomy" id="161662"/>
    <lineage>
        <taxon>Eukaryota</taxon>
        <taxon>Fungi</taxon>
        <taxon>Dikarya</taxon>
        <taxon>Ascomycota</taxon>
        <taxon>Pezizomycotina</taxon>
        <taxon>Dothideomycetes</taxon>
        <taxon>Dothideomycetidae</taxon>
        <taxon>Mycosphaerellales</taxon>
        <taxon>Teratosphaeriaceae</taxon>
        <taxon>Teratosphaeria</taxon>
    </lineage>
</organism>
<reference evidence="2" key="1">
    <citation type="journal article" date="2020" name="Stud. Mycol.">
        <title>101 Dothideomycetes genomes: a test case for predicting lifestyles and emergence of pathogens.</title>
        <authorList>
            <person name="Haridas S."/>
            <person name="Albert R."/>
            <person name="Binder M."/>
            <person name="Bloem J."/>
            <person name="Labutti K."/>
            <person name="Salamov A."/>
            <person name="Andreopoulos B."/>
            <person name="Baker S."/>
            <person name="Barry K."/>
            <person name="Bills G."/>
            <person name="Bluhm B."/>
            <person name="Cannon C."/>
            <person name="Castanera R."/>
            <person name="Culley D."/>
            <person name="Daum C."/>
            <person name="Ezra D."/>
            <person name="Gonzalez J."/>
            <person name="Henrissat B."/>
            <person name="Kuo A."/>
            <person name="Liang C."/>
            <person name="Lipzen A."/>
            <person name="Lutzoni F."/>
            <person name="Magnuson J."/>
            <person name="Mondo S."/>
            <person name="Nolan M."/>
            <person name="Ohm R."/>
            <person name="Pangilinan J."/>
            <person name="Park H.-J."/>
            <person name="Ramirez L."/>
            <person name="Alfaro M."/>
            <person name="Sun H."/>
            <person name="Tritt A."/>
            <person name="Yoshinaga Y."/>
            <person name="Zwiers L.-H."/>
            <person name="Turgeon B."/>
            <person name="Goodwin S."/>
            <person name="Spatafora J."/>
            <person name="Crous P."/>
            <person name="Grigoriev I."/>
        </authorList>
    </citation>
    <scope>NUCLEOTIDE SEQUENCE</scope>
    <source>
        <strain evidence="2">CBS 116005</strain>
    </source>
</reference>
<name>A0A6G1KU13_9PEZI</name>
<sequence>MEMPKVAISLVMIASFHSKVIAHIALSPSTTYGSQDGSCIPTRKESEGFRTRSAMLQKLLTVFRGRGVTQEQSTTHASSQKMKHSFRIMRDRAQSAAGQA</sequence>
<dbReference type="AlphaFoldDB" id="A0A6G1KU13"/>
<dbReference type="Proteomes" id="UP000799436">
    <property type="component" value="Unassembled WGS sequence"/>
</dbReference>
<accession>A0A6G1KU13</accession>
<dbReference type="EMBL" id="ML995961">
    <property type="protein sequence ID" value="KAF2763812.1"/>
    <property type="molecule type" value="Genomic_DNA"/>
</dbReference>